<accession>X0V799</accession>
<gene>
    <name evidence="2" type="ORF">S01H1_59266</name>
</gene>
<comment type="caution">
    <text evidence="2">The sequence shown here is derived from an EMBL/GenBank/DDBJ whole genome shotgun (WGS) entry which is preliminary data.</text>
</comment>
<organism evidence="2">
    <name type="scientific">marine sediment metagenome</name>
    <dbReference type="NCBI Taxonomy" id="412755"/>
    <lineage>
        <taxon>unclassified sequences</taxon>
        <taxon>metagenomes</taxon>
        <taxon>ecological metagenomes</taxon>
    </lineage>
</organism>
<dbReference type="AlphaFoldDB" id="X0V799"/>
<sequence length="128" mass="13646">MSKGEVTAEESGFQHKWDRSNHDWSGGSRDGYAVCRNCDTTENTPEAATACIVGPATEFGRNVGIAGVDTVVRAAVKAETERCCAHLCHLCKEHGAPVKVQGYWRHDVAGGSMSFGCFAAAIRGKDAD</sequence>
<proteinExistence type="predicted"/>
<reference evidence="2" key="1">
    <citation type="journal article" date="2014" name="Front. Microbiol.">
        <title>High frequency of phylogenetically diverse reductive dehalogenase-homologous genes in deep subseafloor sedimentary metagenomes.</title>
        <authorList>
            <person name="Kawai M."/>
            <person name="Futagami T."/>
            <person name="Toyoda A."/>
            <person name="Takaki Y."/>
            <person name="Nishi S."/>
            <person name="Hori S."/>
            <person name="Arai W."/>
            <person name="Tsubouchi T."/>
            <person name="Morono Y."/>
            <person name="Uchiyama I."/>
            <person name="Ito T."/>
            <person name="Fujiyama A."/>
            <person name="Inagaki F."/>
            <person name="Takami H."/>
        </authorList>
    </citation>
    <scope>NUCLEOTIDE SEQUENCE</scope>
    <source>
        <strain evidence="2">Expedition CK06-06</strain>
    </source>
</reference>
<evidence type="ECO:0000313" key="2">
    <source>
        <dbReference type="EMBL" id="GAG14034.1"/>
    </source>
</evidence>
<feature type="region of interest" description="Disordered" evidence="1">
    <location>
        <begin position="1"/>
        <end position="29"/>
    </location>
</feature>
<dbReference type="EMBL" id="BARS01038761">
    <property type="protein sequence ID" value="GAG14034.1"/>
    <property type="molecule type" value="Genomic_DNA"/>
</dbReference>
<protein>
    <submittedName>
        <fullName evidence="2">Uncharacterized protein</fullName>
    </submittedName>
</protein>
<name>X0V799_9ZZZZ</name>
<evidence type="ECO:0000256" key="1">
    <source>
        <dbReference type="SAM" id="MobiDB-lite"/>
    </source>
</evidence>
<feature type="compositionally biased region" description="Basic and acidic residues" evidence="1">
    <location>
        <begin position="12"/>
        <end position="22"/>
    </location>
</feature>